<evidence type="ECO:0000256" key="4">
    <source>
        <dbReference type="ARBA" id="ARBA00022723"/>
    </source>
</evidence>
<keyword evidence="4 6" id="KW-0479">Metal-binding</keyword>
<evidence type="ECO:0000256" key="2">
    <source>
        <dbReference type="ARBA" id="ARBA00010617"/>
    </source>
</evidence>
<gene>
    <name evidence="8" type="ORF">C2G38_2239698</name>
</gene>
<feature type="chain" id="PRO_5017317314" evidence="7">
    <location>
        <begin position="23"/>
        <end position="468"/>
    </location>
</feature>
<keyword evidence="9" id="KW-1185">Reference proteome</keyword>
<evidence type="ECO:0000256" key="1">
    <source>
        <dbReference type="ARBA" id="ARBA00001971"/>
    </source>
</evidence>
<dbReference type="Pfam" id="PF00067">
    <property type="entry name" value="p450"/>
    <property type="match status" value="1"/>
</dbReference>
<keyword evidence="7" id="KW-0732">Signal</keyword>
<dbReference type="EMBL" id="QKWP01000076">
    <property type="protein sequence ID" value="RIB28115.1"/>
    <property type="molecule type" value="Genomic_DNA"/>
</dbReference>
<dbReference type="InterPro" id="IPR001128">
    <property type="entry name" value="Cyt_P450"/>
</dbReference>
<dbReference type="Proteomes" id="UP000266673">
    <property type="component" value="Unassembled WGS sequence"/>
</dbReference>
<evidence type="ECO:0000256" key="5">
    <source>
        <dbReference type="ARBA" id="ARBA00023004"/>
    </source>
</evidence>
<accession>A0A397W031</accession>
<feature type="signal peptide" evidence="7">
    <location>
        <begin position="1"/>
        <end position="22"/>
    </location>
</feature>
<keyword evidence="3 6" id="KW-0349">Heme</keyword>
<dbReference type="GO" id="GO:0016705">
    <property type="term" value="F:oxidoreductase activity, acting on paired donors, with incorporation or reduction of molecular oxygen"/>
    <property type="evidence" value="ECO:0007669"/>
    <property type="project" value="InterPro"/>
</dbReference>
<evidence type="ECO:0000256" key="7">
    <source>
        <dbReference type="SAM" id="SignalP"/>
    </source>
</evidence>
<evidence type="ECO:0000313" key="8">
    <source>
        <dbReference type="EMBL" id="RIB28115.1"/>
    </source>
</evidence>
<dbReference type="Gene3D" id="1.10.630.10">
    <property type="entry name" value="Cytochrome P450"/>
    <property type="match status" value="1"/>
</dbReference>
<dbReference type="GO" id="GO:0005506">
    <property type="term" value="F:iron ion binding"/>
    <property type="evidence" value="ECO:0007669"/>
    <property type="project" value="InterPro"/>
</dbReference>
<organism evidence="8 9">
    <name type="scientific">Gigaspora rosea</name>
    <dbReference type="NCBI Taxonomy" id="44941"/>
    <lineage>
        <taxon>Eukaryota</taxon>
        <taxon>Fungi</taxon>
        <taxon>Fungi incertae sedis</taxon>
        <taxon>Mucoromycota</taxon>
        <taxon>Glomeromycotina</taxon>
        <taxon>Glomeromycetes</taxon>
        <taxon>Diversisporales</taxon>
        <taxon>Gigasporaceae</taxon>
        <taxon>Gigaspora</taxon>
    </lineage>
</organism>
<dbReference type="InterPro" id="IPR050529">
    <property type="entry name" value="CYP450_sterol_14alpha_dmase"/>
</dbReference>
<comment type="caution">
    <text evidence="8">The sequence shown here is derived from an EMBL/GenBank/DDBJ whole genome shotgun (WGS) entry which is preliminary data.</text>
</comment>
<dbReference type="PANTHER" id="PTHR24304:SF2">
    <property type="entry name" value="24-HYDROXYCHOLESTEROL 7-ALPHA-HYDROXYLASE"/>
    <property type="match status" value="1"/>
</dbReference>
<dbReference type="InterPro" id="IPR036396">
    <property type="entry name" value="Cyt_P450_sf"/>
</dbReference>
<protein>
    <submittedName>
        <fullName evidence="8">Cytochrome P450</fullName>
    </submittedName>
</protein>
<evidence type="ECO:0000256" key="6">
    <source>
        <dbReference type="PIRSR" id="PIRSR602403-1"/>
    </source>
</evidence>
<dbReference type="OrthoDB" id="1844152at2759"/>
<comment type="similarity">
    <text evidence="2">Belongs to the cytochrome P450 family.</text>
</comment>
<keyword evidence="5 6" id="KW-0408">Iron</keyword>
<dbReference type="PANTHER" id="PTHR24304">
    <property type="entry name" value="CYTOCHROME P450 FAMILY 7"/>
    <property type="match status" value="1"/>
</dbReference>
<dbReference type="GO" id="GO:0004497">
    <property type="term" value="F:monooxygenase activity"/>
    <property type="evidence" value="ECO:0007669"/>
    <property type="project" value="InterPro"/>
</dbReference>
<dbReference type="SUPFAM" id="SSF48264">
    <property type="entry name" value="Cytochrome P450"/>
    <property type="match status" value="1"/>
</dbReference>
<comment type="cofactor">
    <cofactor evidence="1 6">
        <name>heme</name>
        <dbReference type="ChEBI" id="CHEBI:30413"/>
    </cofactor>
</comment>
<evidence type="ECO:0000313" key="9">
    <source>
        <dbReference type="Proteomes" id="UP000266673"/>
    </source>
</evidence>
<reference evidence="8 9" key="1">
    <citation type="submission" date="2018-06" db="EMBL/GenBank/DDBJ databases">
        <title>Comparative genomics reveals the genomic features of Rhizophagus irregularis, R. cerebriforme, R. diaphanum and Gigaspora rosea, and their symbiotic lifestyle signature.</title>
        <authorList>
            <person name="Morin E."/>
            <person name="San Clemente H."/>
            <person name="Chen E.C.H."/>
            <person name="De La Providencia I."/>
            <person name="Hainaut M."/>
            <person name="Kuo A."/>
            <person name="Kohler A."/>
            <person name="Murat C."/>
            <person name="Tang N."/>
            <person name="Roy S."/>
            <person name="Loubradou J."/>
            <person name="Henrissat B."/>
            <person name="Grigoriev I.V."/>
            <person name="Corradi N."/>
            <person name="Roux C."/>
            <person name="Martin F.M."/>
        </authorList>
    </citation>
    <scope>NUCLEOTIDE SEQUENCE [LARGE SCALE GENOMIC DNA]</scope>
    <source>
        <strain evidence="8 9">DAOM 194757</strain>
    </source>
</reference>
<sequence length="468" mass="53888">MAYVEIFCLLLFIISIFHLIKRPRICVNEPPLVPYRIPIIGHTYYFLNNTKTFLKECREKYGEPFSLYIFGEVITFAGVDSISEVLNNTATFDFELGVGKQTTPLRPILKQFFGNNLPPHINQLAREMSSKANSSNVQKELLFEIEKFFGNCKEPKVFRNIHDTLIRIMAKLTINLALGKECAQSEVLVSTFAELANITLRMKYVTPILSFIHSSFHGYFVSLPLKNAINRHKTIFIQRCKPIVEERILQRKKLGEKYIQKLNELELDFVDDKFMGYFFIHVYLLTANATAKHLTSALFDYGGRPELWKEIYEEQLKIHNESNGNLSIDVNKNGQIGLLSGLPHMVIADSYTFSNRTTVPRGRIVYLYMKDTNFNNKFYGETSDDFQPKRQITSYSDGKIVHSSATKIDNSFMVFRGGKHACPGRFYAVNIIKIFLHESILRYNIRTESGKIEPPKISLVFLAHLNLD</sequence>
<proteinExistence type="inferred from homology"/>
<dbReference type="AlphaFoldDB" id="A0A397W031"/>
<dbReference type="InterPro" id="IPR002403">
    <property type="entry name" value="Cyt_P450_E_grp-IV"/>
</dbReference>
<feature type="binding site" description="axial binding residue" evidence="6">
    <location>
        <position position="422"/>
    </location>
    <ligand>
        <name>heme</name>
        <dbReference type="ChEBI" id="CHEBI:30413"/>
    </ligand>
    <ligandPart>
        <name>Fe</name>
        <dbReference type="ChEBI" id="CHEBI:18248"/>
    </ligandPart>
</feature>
<dbReference type="GO" id="GO:0020037">
    <property type="term" value="F:heme binding"/>
    <property type="evidence" value="ECO:0007669"/>
    <property type="project" value="InterPro"/>
</dbReference>
<dbReference type="PRINTS" id="PR00465">
    <property type="entry name" value="EP450IV"/>
</dbReference>
<dbReference type="STRING" id="44941.A0A397W031"/>
<name>A0A397W031_9GLOM</name>
<evidence type="ECO:0000256" key="3">
    <source>
        <dbReference type="ARBA" id="ARBA00022617"/>
    </source>
</evidence>